<dbReference type="GeneID" id="92005508"/>
<organism evidence="2 3">
    <name type="scientific">Diplodia seriata</name>
    <dbReference type="NCBI Taxonomy" id="420778"/>
    <lineage>
        <taxon>Eukaryota</taxon>
        <taxon>Fungi</taxon>
        <taxon>Dikarya</taxon>
        <taxon>Ascomycota</taxon>
        <taxon>Pezizomycotina</taxon>
        <taxon>Dothideomycetes</taxon>
        <taxon>Dothideomycetes incertae sedis</taxon>
        <taxon>Botryosphaeriales</taxon>
        <taxon>Botryosphaeriaceae</taxon>
        <taxon>Diplodia</taxon>
    </lineage>
</organism>
<dbReference type="EMBL" id="JAJVCZ030000002">
    <property type="protein sequence ID" value="KAL0262455.1"/>
    <property type="molecule type" value="Genomic_DNA"/>
</dbReference>
<accession>A0ABR3CQF2</accession>
<proteinExistence type="predicted"/>
<dbReference type="RefSeq" id="XP_066635484.1">
    <property type="nucleotide sequence ID" value="XM_066772917.1"/>
</dbReference>
<dbReference type="SUPFAM" id="SSF53098">
    <property type="entry name" value="Ribonuclease H-like"/>
    <property type="match status" value="1"/>
</dbReference>
<gene>
    <name evidence="2" type="ORF">SLS55_001423</name>
</gene>
<reference evidence="2 3" key="1">
    <citation type="submission" date="2024-02" db="EMBL/GenBank/DDBJ databases">
        <title>De novo assembly and annotation of 12 fungi associated with fruit tree decline syndrome in Ontario, Canada.</title>
        <authorList>
            <person name="Sulman M."/>
            <person name="Ellouze W."/>
            <person name="Ilyukhin E."/>
        </authorList>
    </citation>
    <scope>NUCLEOTIDE SEQUENCE [LARGE SCALE GENOMIC DNA]</scope>
    <source>
        <strain evidence="2 3">FDS-637</strain>
    </source>
</reference>
<evidence type="ECO:0008006" key="4">
    <source>
        <dbReference type="Google" id="ProtNLM"/>
    </source>
</evidence>
<evidence type="ECO:0000313" key="2">
    <source>
        <dbReference type="EMBL" id="KAL0262455.1"/>
    </source>
</evidence>
<evidence type="ECO:0000313" key="3">
    <source>
        <dbReference type="Proteomes" id="UP001430584"/>
    </source>
</evidence>
<feature type="region of interest" description="Disordered" evidence="1">
    <location>
        <begin position="1"/>
        <end position="48"/>
    </location>
</feature>
<dbReference type="InterPro" id="IPR036397">
    <property type="entry name" value="RNaseH_sf"/>
</dbReference>
<feature type="compositionally biased region" description="Polar residues" evidence="1">
    <location>
        <begin position="7"/>
        <end position="23"/>
    </location>
</feature>
<dbReference type="InterPro" id="IPR012337">
    <property type="entry name" value="RNaseH-like_sf"/>
</dbReference>
<comment type="caution">
    <text evidence="2">The sequence shown here is derived from an EMBL/GenBank/DDBJ whole genome shotgun (WGS) entry which is preliminary data.</text>
</comment>
<protein>
    <recommendedName>
        <fullName evidence="4">RNase H type-1 domain-containing protein</fullName>
    </recommendedName>
</protein>
<feature type="compositionally biased region" description="Basic and acidic residues" evidence="1">
    <location>
        <begin position="24"/>
        <end position="40"/>
    </location>
</feature>
<sequence>MPRQHKPNNGSWRQSAPYNQRLTQSEREGIRALEEEHEGFGRTNSQRGDMDDLNFDVVKHNEEVARRVAERIHFKPPADEDIALFTDASLPGEQGERTIGGVEELELGFKYAVVEVEVRMLADLTTRRLLLWSDCLWGLNKLRLYRAPGDSEYWKAYPNTWILRLILECARKLKEYGVYVKCHWSQGHSRIPANEAADYVAKQAKSDQPWNPVELAYIGQPWNPVELAYYFGLAANVQAVSS</sequence>
<name>A0ABR3CQF2_9PEZI</name>
<dbReference type="Proteomes" id="UP001430584">
    <property type="component" value="Unassembled WGS sequence"/>
</dbReference>
<evidence type="ECO:0000256" key="1">
    <source>
        <dbReference type="SAM" id="MobiDB-lite"/>
    </source>
</evidence>
<dbReference type="Gene3D" id="3.30.420.10">
    <property type="entry name" value="Ribonuclease H-like superfamily/Ribonuclease H"/>
    <property type="match status" value="1"/>
</dbReference>
<keyword evidence="3" id="KW-1185">Reference proteome</keyword>